<feature type="transmembrane region" description="Helical" evidence="7">
    <location>
        <begin position="243"/>
        <end position="262"/>
    </location>
</feature>
<feature type="region of interest" description="Disordered" evidence="6">
    <location>
        <begin position="456"/>
        <end position="480"/>
    </location>
</feature>
<feature type="transmembrane region" description="Helical" evidence="7">
    <location>
        <begin position="211"/>
        <end position="231"/>
    </location>
</feature>
<feature type="transmembrane region" description="Helical" evidence="7">
    <location>
        <begin position="168"/>
        <end position="190"/>
    </location>
</feature>
<comment type="subcellular location">
    <subcellularLocation>
        <location evidence="1">Membrane</location>
        <topology evidence="1">Multi-pass membrane protein</topology>
    </subcellularLocation>
</comment>
<dbReference type="GeneID" id="71986810"/>
<gene>
    <name evidence="9" type="ORF">CLAFUR5_06932</name>
</gene>
<feature type="transmembrane region" description="Helical" evidence="7">
    <location>
        <begin position="98"/>
        <end position="123"/>
    </location>
</feature>
<dbReference type="GO" id="GO:0005886">
    <property type="term" value="C:plasma membrane"/>
    <property type="evidence" value="ECO:0007669"/>
    <property type="project" value="TreeGrafter"/>
</dbReference>
<keyword evidence="4 7" id="KW-1133">Transmembrane helix</keyword>
<dbReference type="PROSITE" id="PS50850">
    <property type="entry name" value="MFS"/>
    <property type="match status" value="1"/>
</dbReference>
<dbReference type="SUPFAM" id="SSF103473">
    <property type="entry name" value="MFS general substrate transporter"/>
    <property type="match status" value="1"/>
</dbReference>
<feature type="transmembrane region" description="Helical" evidence="7">
    <location>
        <begin position="274"/>
        <end position="293"/>
    </location>
</feature>
<dbReference type="Pfam" id="PF07690">
    <property type="entry name" value="MFS_1"/>
    <property type="match status" value="1"/>
</dbReference>
<keyword evidence="3 7" id="KW-0812">Transmembrane</keyword>
<dbReference type="PANTHER" id="PTHR23501">
    <property type="entry name" value="MAJOR FACILITATOR SUPERFAMILY"/>
    <property type="match status" value="1"/>
</dbReference>
<reference evidence="9" key="1">
    <citation type="submission" date="2021-12" db="EMBL/GenBank/DDBJ databases">
        <authorList>
            <person name="Zaccaron A."/>
            <person name="Stergiopoulos I."/>
        </authorList>
    </citation>
    <scope>NUCLEOTIDE SEQUENCE</scope>
    <source>
        <strain evidence="9">Race5_Kim</strain>
    </source>
</reference>
<feature type="transmembrane region" description="Helical" evidence="7">
    <location>
        <begin position="40"/>
        <end position="58"/>
    </location>
</feature>
<reference evidence="9" key="2">
    <citation type="journal article" date="2022" name="Microb. Genom.">
        <title>A chromosome-scale genome assembly of the tomato pathogen Cladosporium fulvum reveals a compartmentalized genome architecture and the presence of a dispensable chromosome.</title>
        <authorList>
            <person name="Zaccaron A.Z."/>
            <person name="Chen L.H."/>
            <person name="Samaras A."/>
            <person name="Stergiopoulos I."/>
        </authorList>
    </citation>
    <scope>NUCLEOTIDE SEQUENCE</scope>
    <source>
        <strain evidence="9">Race5_Kim</strain>
    </source>
</reference>
<dbReference type="InterPro" id="IPR036259">
    <property type="entry name" value="MFS_trans_sf"/>
</dbReference>
<evidence type="ECO:0000313" key="9">
    <source>
        <dbReference type="EMBL" id="UJO19253.1"/>
    </source>
</evidence>
<accession>A0A9Q8UR08</accession>
<keyword evidence="5 7" id="KW-0472">Membrane</keyword>
<evidence type="ECO:0000256" key="2">
    <source>
        <dbReference type="ARBA" id="ARBA00007520"/>
    </source>
</evidence>
<dbReference type="Proteomes" id="UP000756132">
    <property type="component" value="Chromosome 6"/>
</dbReference>
<dbReference type="InterPro" id="IPR020846">
    <property type="entry name" value="MFS_dom"/>
</dbReference>
<evidence type="ECO:0000256" key="7">
    <source>
        <dbReference type="SAM" id="Phobius"/>
    </source>
</evidence>
<dbReference type="EMBL" id="CP090168">
    <property type="protein sequence ID" value="UJO19253.1"/>
    <property type="molecule type" value="Genomic_DNA"/>
</dbReference>
<evidence type="ECO:0000256" key="1">
    <source>
        <dbReference type="ARBA" id="ARBA00004141"/>
    </source>
</evidence>
<dbReference type="KEGG" id="ffu:CLAFUR5_06932"/>
<sequence length="480" mass="51498">MTALASSAGYTWVGSAYLLANAAATPLWGKLSDIFGRKPMLLFANVVFFIGSLFAGLSNRIGMLIAARAVQGIGGAGLLTLVDIAISDLFSMRTRGTYLGIIGGVFYINLPLDSLAFIVILFFRKLPTPRVPIIEGLLAIDWLGNFFVTGGTVMFLLGLQYGGVTRPWISAIVLCLIILGAFCLVVLVLVEWRVAKYPPMQLDIFKSRFNAALLVLTFLHGFTFIAAFYYLPLYFQVSRAASALLSGVYLLPAAIPTGLAAFAKGAFIGITGNYLIPIYVGVTFMTLGFGLFINLHADSSWAKIIIYQIIAGIGMGSLLQPPLVALQAGIKQRDIASSTATSNFLRLIAESISLVVGQVIFQNQMKDKTPYLISTIGSRLAEQIGAHDAAASTSLIHSLGGAQKKVVERVFANSLRPAWIMYTAVAGLSIVAALLISRTVLSKDHEIAEVGLEAEKRHAADRKAEKAARGNKSDGQGPWV</sequence>
<evidence type="ECO:0000256" key="5">
    <source>
        <dbReference type="ARBA" id="ARBA00023136"/>
    </source>
</evidence>
<evidence type="ECO:0000259" key="8">
    <source>
        <dbReference type="PROSITE" id="PS50850"/>
    </source>
</evidence>
<evidence type="ECO:0000313" key="10">
    <source>
        <dbReference type="Proteomes" id="UP000756132"/>
    </source>
</evidence>
<proteinExistence type="inferred from homology"/>
<protein>
    <submittedName>
        <fullName evidence="9">Efflux pump dotC</fullName>
    </submittedName>
</protein>
<feature type="compositionally biased region" description="Basic and acidic residues" evidence="6">
    <location>
        <begin position="456"/>
        <end position="472"/>
    </location>
</feature>
<feature type="transmembrane region" description="Helical" evidence="7">
    <location>
        <begin position="143"/>
        <end position="162"/>
    </location>
</feature>
<evidence type="ECO:0000256" key="3">
    <source>
        <dbReference type="ARBA" id="ARBA00022692"/>
    </source>
</evidence>
<dbReference type="OrthoDB" id="6770063at2759"/>
<feature type="transmembrane region" description="Helical" evidence="7">
    <location>
        <begin position="65"/>
        <end position="86"/>
    </location>
</feature>
<dbReference type="FunFam" id="1.20.1250.20:FF:000196">
    <property type="entry name" value="MFS toxin efflux pump (AflT)"/>
    <property type="match status" value="1"/>
</dbReference>
<keyword evidence="10" id="KW-1185">Reference proteome</keyword>
<comment type="similarity">
    <text evidence="2">Belongs to the major facilitator superfamily. TCR/Tet family.</text>
</comment>
<dbReference type="PANTHER" id="PTHR23501:SF102">
    <property type="entry name" value="DRUG TRANSPORTER, PUTATIVE (AFU_ORTHOLOGUE AFUA_3G08530)-RELATED"/>
    <property type="match status" value="1"/>
</dbReference>
<dbReference type="RefSeq" id="XP_047763619.1">
    <property type="nucleotide sequence ID" value="XM_047906080.1"/>
</dbReference>
<evidence type="ECO:0000256" key="4">
    <source>
        <dbReference type="ARBA" id="ARBA00022989"/>
    </source>
</evidence>
<dbReference type="GO" id="GO:0022857">
    <property type="term" value="F:transmembrane transporter activity"/>
    <property type="evidence" value="ECO:0007669"/>
    <property type="project" value="InterPro"/>
</dbReference>
<feature type="domain" description="Major facilitator superfamily (MFS) profile" evidence="8">
    <location>
        <begin position="1"/>
        <end position="441"/>
    </location>
</feature>
<evidence type="ECO:0000256" key="6">
    <source>
        <dbReference type="SAM" id="MobiDB-lite"/>
    </source>
</evidence>
<dbReference type="InterPro" id="IPR011701">
    <property type="entry name" value="MFS"/>
</dbReference>
<dbReference type="AlphaFoldDB" id="A0A9Q8UR08"/>
<feature type="transmembrane region" description="Helical" evidence="7">
    <location>
        <begin position="305"/>
        <end position="324"/>
    </location>
</feature>
<dbReference type="Gene3D" id="1.20.1250.20">
    <property type="entry name" value="MFS general substrate transporter like domains"/>
    <property type="match status" value="1"/>
</dbReference>
<name>A0A9Q8UR08_PASFU</name>
<feature type="transmembrane region" description="Helical" evidence="7">
    <location>
        <begin position="419"/>
        <end position="436"/>
    </location>
</feature>
<organism evidence="9 10">
    <name type="scientific">Passalora fulva</name>
    <name type="common">Tomato leaf mold</name>
    <name type="synonym">Cladosporium fulvum</name>
    <dbReference type="NCBI Taxonomy" id="5499"/>
    <lineage>
        <taxon>Eukaryota</taxon>
        <taxon>Fungi</taxon>
        <taxon>Dikarya</taxon>
        <taxon>Ascomycota</taxon>
        <taxon>Pezizomycotina</taxon>
        <taxon>Dothideomycetes</taxon>
        <taxon>Dothideomycetidae</taxon>
        <taxon>Mycosphaerellales</taxon>
        <taxon>Mycosphaerellaceae</taxon>
        <taxon>Fulvia</taxon>
    </lineage>
</organism>